<accession>A0ABV0KBS1</accession>
<sequence length="121" mass="12981">MPARTESLTAIGGRITEIQAVRIPVADNVTGSETRVSLQFTLNGCLDSLLPVLSYSEVHGRRATIYVTALNANNPQSALTRCVAIPQATAQVSVPGIFQPQQVRVVFLGAPPEEQVVRGQR</sequence>
<evidence type="ECO:0000313" key="2">
    <source>
        <dbReference type="Proteomes" id="UP001482513"/>
    </source>
</evidence>
<organism evidence="1 2">
    <name type="scientific">Leptolyngbya subtilissima DQ-A4</name>
    <dbReference type="NCBI Taxonomy" id="2933933"/>
    <lineage>
        <taxon>Bacteria</taxon>
        <taxon>Bacillati</taxon>
        <taxon>Cyanobacteriota</taxon>
        <taxon>Cyanophyceae</taxon>
        <taxon>Leptolyngbyales</taxon>
        <taxon>Leptolyngbyaceae</taxon>
        <taxon>Leptolyngbya group</taxon>
        <taxon>Leptolyngbya</taxon>
    </lineage>
</organism>
<evidence type="ECO:0000313" key="1">
    <source>
        <dbReference type="EMBL" id="MEP0950212.1"/>
    </source>
</evidence>
<dbReference type="RefSeq" id="WP_190697421.1">
    <property type="nucleotide sequence ID" value="NZ_JAMPKX010000023.1"/>
</dbReference>
<comment type="caution">
    <text evidence="1">The sequence shown here is derived from an EMBL/GenBank/DDBJ whole genome shotgun (WGS) entry which is preliminary data.</text>
</comment>
<name>A0ABV0KBS1_9CYAN</name>
<gene>
    <name evidence="1" type="ORF">NC992_25300</name>
</gene>
<reference evidence="1 2" key="1">
    <citation type="submission" date="2022-04" db="EMBL/GenBank/DDBJ databases">
        <title>Positive selection, recombination, and allopatry shape intraspecific diversity of widespread and dominant cyanobacteria.</title>
        <authorList>
            <person name="Wei J."/>
            <person name="Shu W."/>
            <person name="Hu C."/>
        </authorList>
    </citation>
    <scope>NUCLEOTIDE SEQUENCE [LARGE SCALE GENOMIC DNA]</scope>
    <source>
        <strain evidence="1 2">DQ-A4</strain>
    </source>
</reference>
<keyword evidence="2" id="KW-1185">Reference proteome</keyword>
<dbReference type="Proteomes" id="UP001482513">
    <property type="component" value="Unassembled WGS sequence"/>
</dbReference>
<proteinExistence type="predicted"/>
<dbReference type="EMBL" id="JAMPKX010000023">
    <property type="protein sequence ID" value="MEP0950212.1"/>
    <property type="molecule type" value="Genomic_DNA"/>
</dbReference>
<protein>
    <submittedName>
        <fullName evidence="1">Uncharacterized protein</fullName>
    </submittedName>
</protein>